<dbReference type="EMBL" id="JAACJN010000256">
    <property type="protein sequence ID" value="KAF5355367.1"/>
    <property type="molecule type" value="Genomic_DNA"/>
</dbReference>
<reference evidence="1 2" key="1">
    <citation type="journal article" date="2020" name="ISME J.">
        <title>Uncovering the hidden diversity of litter-decomposition mechanisms in mushroom-forming fungi.</title>
        <authorList>
            <person name="Floudas D."/>
            <person name="Bentzer J."/>
            <person name="Ahren D."/>
            <person name="Johansson T."/>
            <person name="Persson P."/>
            <person name="Tunlid A."/>
        </authorList>
    </citation>
    <scope>NUCLEOTIDE SEQUENCE [LARGE SCALE GENOMIC DNA]</scope>
    <source>
        <strain evidence="1 2">CBS 406.79</strain>
    </source>
</reference>
<evidence type="ECO:0000313" key="2">
    <source>
        <dbReference type="Proteomes" id="UP000518752"/>
    </source>
</evidence>
<comment type="caution">
    <text evidence="1">The sequence shown here is derived from an EMBL/GenBank/DDBJ whole genome shotgun (WGS) entry which is preliminary data.</text>
</comment>
<dbReference type="Proteomes" id="UP000518752">
    <property type="component" value="Unassembled WGS sequence"/>
</dbReference>
<accession>A0A8H5D822</accession>
<organism evidence="1 2">
    <name type="scientific">Collybiopsis confluens</name>
    <dbReference type="NCBI Taxonomy" id="2823264"/>
    <lineage>
        <taxon>Eukaryota</taxon>
        <taxon>Fungi</taxon>
        <taxon>Dikarya</taxon>
        <taxon>Basidiomycota</taxon>
        <taxon>Agaricomycotina</taxon>
        <taxon>Agaricomycetes</taxon>
        <taxon>Agaricomycetidae</taxon>
        <taxon>Agaricales</taxon>
        <taxon>Marasmiineae</taxon>
        <taxon>Omphalotaceae</taxon>
        <taxon>Collybiopsis</taxon>
    </lineage>
</organism>
<dbReference type="AlphaFoldDB" id="A0A8H5D822"/>
<evidence type="ECO:0000313" key="1">
    <source>
        <dbReference type="EMBL" id="KAF5355367.1"/>
    </source>
</evidence>
<keyword evidence="2" id="KW-1185">Reference proteome</keyword>
<name>A0A8H5D822_9AGAR</name>
<protein>
    <submittedName>
        <fullName evidence="1">Uncharacterized protein</fullName>
    </submittedName>
</protein>
<gene>
    <name evidence="1" type="ORF">D9757_013341</name>
</gene>
<sequence>MLASAVRLTIRITISPLPTRAEMLVPDLGPLVLIAVHSYVILDHARHVRSSWRSRADVSDSSASLFVVEKIRRFPVARHAPKYSVVASTHANRFAMSVPVRRVIVRIISIVGAEKTTKKYPAEKATFGWIPLAAMSFRSRSRSSREKVSVVSPLAGRLTTVVITNAQNRVILLRWILVRDIVQSHLIESLPVPAENNLSPITQLLNLANSPHVQRVPIQSRPAPLYVLNPIPIASTRASQNVIRRLNAHHARFLCPTRVAVEARLEP</sequence>
<proteinExistence type="predicted"/>